<evidence type="ECO:0000313" key="2">
    <source>
        <dbReference type="Proteomes" id="UP001159427"/>
    </source>
</evidence>
<keyword evidence="2" id="KW-1185">Reference proteome</keyword>
<proteinExistence type="predicted"/>
<gene>
    <name evidence="1" type="ORF">PEVE_00034598</name>
</gene>
<protein>
    <submittedName>
        <fullName evidence="1">Uncharacterized protein</fullName>
    </submittedName>
</protein>
<dbReference type="Proteomes" id="UP001159427">
    <property type="component" value="Unassembled WGS sequence"/>
</dbReference>
<accession>A0ABN8T1K3</accession>
<sequence>CFSLALCGLSLTELNDVRAPSLRCLAKKLPEIVLGSRADSTTLTYLNSFKRWRAWANRFPEVAVLLRLTFLHTCSVFSRLLVLLCRSRTPSIASAGLMILLVSTLLPTIHFPRRSWSPLREGYHTLLPKSSPSHPKFYKCFFRVSMDLWWTRDSSPWRY</sequence>
<name>A0ABN8T1K3_9CNID</name>
<comment type="caution">
    <text evidence="1">The sequence shown here is derived from an EMBL/GenBank/DDBJ whole genome shotgun (WGS) entry which is preliminary data.</text>
</comment>
<reference evidence="1 2" key="1">
    <citation type="submission" date="2022-05" db="EMBL/GenBank/DDBJ databases">
        <authorList>
            <consortium name="Genoscope - CEA"/>
            <person name="William W."/>
        </authorList>
    </citation>
    <scope>NUCLEOTIDE SEQUENCE [LARGE SCALE GENOMIC DNA]</scope>
</reference>
<feature type="non-terminal residue" evidence="1">
    <location>
        <position position="1"/>
    </location>
</feature>
<evidence type="ECO:0000313" key="1">
    <source>
        <dbReference type="EMBL" id="CAH3197216.1"/>
    </source>
</evidence>
<dbReference type="EMBL" id="CALNXI010005263">
    <property type="protein sequence ID" value="CAH3197216.1"/>
    <property type="molecule type" value="Genomic_DNA"/>
</dbReference>
<organism evidence="1 2">
    <name type="scientific">Porites evermanni</name>
    <dbReference type="NCBI Taxonomy" id="104178"/>
    <lineage>
        <taxon>Eukaryota</taxon>
        <taxon>Metazoa</taxon>
        <taxon>Cnidaria</taxon>
        <taxon>Anthozoa</taxon>
        <taxon>Hexacorallia</taxon>
        <taxon>Scleractinia</taxon>
        <taxon>Fungiina</taxon>
        <taxon>Poritidae</taxon>
        <taxon>Porites</taxon>
    </lineage>
</organism>